<dbReference type="NCBIfam" id="NF006055">
    <property type="entry name" value="PRK08203.1"/>
    <property type="match status" value="1"/>
</dbReference>
<dbReference type="FunFam" id="3.20.20.140:FF:000014">
    <property type="entry name" value="5-methylthioadenosine/S-adenosylhomocysteine deaminase"/>
    <property type="match status" value="1"/>
</dbReference>
<dbReference type="Pfam" id="PF01979">
    <property type="entry name" value="Amidohydro_1"/>
    <property type="match status" value="1"/>
</dbReference>
<evidence type="ECO:0000256" key="3">
    <source>
        <dbReference type="ARBA" id="ARBA00022801"/>
    </source>
</evidence>
<dbReference type="SUPFAM" id="SSF51338">
    <property type="entry name" value="Composite domain of metallo-dependent hydrolases"/>
    <property type="match status" value="1"/>
</dbReference>
<gene>
    <name evidence="6" type="ORF">OLMES_3701</name>
</gene>
<dbReference type="InterPro" id="IPR050287">
    <property type="entry name" value="MTA/SAH_deaminase"/>
</dbReference>
<dbReference type="SUPFAM" id="SSF51556">
    <property type="entry name" value="Metallo-dependent hydrolases"/>
    <property type="match status" value="1"/>
</dbReference>
<keyword evidence="2" id="KW-0479">Metal-binding</keyword>
<protein>
    <submittedName>
        <fullName evidence="6">Hydroxydechloroatrazine ethylaminohydrolase</fullName>
    </submittedName>
</protein>
<dbReference type="OrthoDB" id="9787621at2"/>
<name>A0A1Y0IB12_9GAMM</name>
<dbReference type="PANTHER" id="PTHR43794">
    <property type="entry name" value="AMINOHYDROLASE SSNA-RELATED"/>
    <property type="match status" value="1"/>
</dbReference>
<keyword evidence="4" id="KW-0862">Zinc</keyword>
<keyword evidence="3 6" id="KW-0378">Hydrolase</keyword>
<dbReference type="InterPro" id="IPR032466">
    <property type="entry name" value="Metal_Hydrolase"/>
</dbReference>
<dbReference type="GO" id="GO:0019239">
    <property type="term" value="F:deaminase activity"/>
    <property type="evidence" value="ECO:0007669"/>
    <property type="project" value="UniProtKB-ARBA"/>
</dbReference>
<evidence type="ECO:0000256" key="4">
    <source>
        <dbReference type="ARBA" id="ARBA00022833"/>
    </source>
</evidence>
<dbReference type="Proteomes" id="UP000196027">
    <property type="component" value="Chromosome"/>
</dbReference>
<dbReference type="GO" id="GO:0016814">
    <property type="term" value="F:hydrolase activity, acting on carbon-nitrogen (but not peptide) bonds, in cyclic amidines"/>
    <property type="evidence" value="ECO:0007669"/>
    <property type="project" value="UniProtKB-ARBA"/>
</dbReference>
<dbReference type="EMBL" id="CP021425">
    <property type="protein sequence ID" value="ARU57722.1"/>
    <property type="molecule type" value="Genomic_DNA"/>
</dbReference>
<evidence type="ECO:0000256" key="2">
    <source>
        <dbReference type="ARBA" id="ARBA00022723"/>
    </source>
</evidence>
<keyword evidence="7" id="KW-1185">Reference proteome</keyword>
<dbReference type="KEGG" id="ome:OLMES_3701"/>
<evidence type="ECO:0000313" key="6">
    <source>
        <dbReference type="EMBL" id="ARU57722.1"/>
    </source>
</evidence>
<dbReference type="Gene3D" id="2.30.40.10">
    <property type="entry name" value="Urease, subunit C, domain 1"/>
    <property type="match status" value="1"/>
</dbReference>
<reference evidence="6 7" key="1">
    <citation type="submission" date="2017-05" db="EMBL/GenBank/DDBJ databases">
        <title>Genomic insights into alkan degradation activity of Oleiphilus messinensis.</title>
        <authorList>
            <person name="Kozyavkin S.A."/>
            <person name="Slesarev A.I."/>
            <person name="Golyshin P.N."/>
            <person name="Korzhenkov A."/>
            <person name="Golyshina O.N."/>
            <person name="Toshchakov S.V."/>
        </authorList>
    </citation>
    <scope>NUCLEOTIDE SEQUENCE [LARGE SCALE GENOMIC DNA]</scope>
    <source>
        <strain evidence="6 7">ME102</strain>
    </source>
</reference>
<dbReference type="PANTHER" id="PTHR43794:SF11">
    <property type="entry name" value="AMIDOHYDROLASE-RELATED DOMAIN-CONTAINING PROTEIN"/>
    <property type="match status" value="1"/>
</dbReference>
<sequence>MQTTWIKHPLAVFTANDQDASNGIVIGGGQILELVASGQAPTIQVDQVFDASEHVLLPGLINTHHHLYQTLTRAYPPALNKRLFPWLKTLYPVWARLQPEMLFNATRLGLVELLLSGCTTVADHHYLFPQALTEAIDIQVQAATETGSRVVLTRGAMSLGEEQGGLPPQSTVQTDREILDDSARVIKAFHESGEGARIQIALAPCSPFSVTRELMVETASLARSHQVRLHTHLAETEDENQFCLSMFGVRPVDYLESVDWLSSDVWLAHGIHFNDEELIRLGQAGVGVCHCPSSNMVLASGICRTLEFQNAGGHVGLGVDGSASNDASNMMQEVRQALLINRLRYQADEVTHRDALYWATKGSANVLGRTDIGELALAKQADLALFKLDEPRFSGAHDPLAALVLCGAASADHVAIAGEWRVRDGLPVHQDLPELIQQHTASARQLVS</sequence>
<dbReference type="GO" id="GO:0046872">
    <property type="term" value="F:metal ion binding"/>
    <property type="evidence" value="ECO:0007669"/>
    <property type="project" value="UniProtKB-KW"/>
</dbReference>
<evidence type="ECO:0000256" key="1">
    <source>
        <dbReference type="ARBA" id="ARBA00006745"/>
    </source>
</evidence>
<evidence type="ECO:0000313" key="7">
    <source>
        <dbReference type="Proteomes" id="UP000196027"/>
    </source>
</evidence>
<evidence type="ECO:0000259" key="5">
    <source>
        <dbReference type="Pfam" id="PF01979"/>
    </source>
</evidence>
<dbReference type="Gene3D" id="3.20.20.140">
    <property type="entry name" value="Metal-dependent hydrolases"/>
    <property type="match status" value="1"/>
</dbReference>
<dbReference type="RefSeq" id="WP_087462587.1">
    <property type="nucleotide sequence ID" value="NZ_CP021425.1"/>
</dbReference>
<dbReference type="AlphaFoldDB" id="A0A1Y0IB12"/>
<dbReference type="InterPro" id="IPR011059">
    <property type="entry name" value="Metal-dep_hydrolase_composite"/>
</dbReference>
<dbReference type="InterPro" id="IPR006680">
    <property type="entry name" value="Amidohydro-rel"/>
</dbReference>
<proteinExistence type="inferred from homology"/>
<comment type="similarity">
    <text evidence="1">Belongs to the metallo-dependent hydrolases superfamily. ATZ/TRZ family.</text>
</comment>
<accession>A0A1Y0IB12</accession>
<organism evidence="6 7">
    <name type="scientific">Oleiphilus messinensis</name>
    <dbReference type="NCBI Taxonomy" id="141451"/>
    <lineage>
        <taxon>Bacteria</taxon>
        <taxon>Pseudomonadati</taxon>
        <taxon>Pseudomonadota</taxon>
        <taxon>Gammaproteobacteria</taxon>
        <taxon>Oceanospirillales</taxon>
        <taxon>Oleiphilaceae</taxon>
        <taxon>Oleiphilus</taxon>
    </lineage>
</organism>
<dbReference type="CDD" id="cd01298">
    <property type="entry name" value="ATZ_TRZ_like"/>
    <property type="match status" value="1"/>
</dbReference>
<feature type="domain" description="Amidohydrolase-related" evidence="5">
    <location>
        <begin position="55"/>
        <end position="402"/>
    </location>
</feature>